<feature type="domain" description="Serpin" evidence="3">
    <location>
        <begin position="48"/>
        <end position="408"/>
    </location>
</feature>
<protein>
    <recommendedName>
        <fullName evidence="3">Serpin domain-containing protein</fullName>
    </recommendedName>
</protein>
<dbReference type="PANTHER" id="PTHR11461:SF211">
    <property type="entry name" value="GH10112P-RELATED"/>
    <property type="match status" value="1"/>
</dbReference>
<dbReference type="InterPro" id="IPR036186">
    <property type="entry name" value="Serpin_sf"/>
</dbReference>
<dbReference type="SUPFAM" id="SSF56574">
    <property type="entry name" value="Serpins"/>
    <property type="match status" value="1"/>
</dbReference>
<proteinExistence type="inferred from homology"/>
<evidence type="ECO:0000256" key="2">
    <source>
        <dbReference type="SAM" id="SignalP"/>
    </source>
</evidence>
<dbReference type="InterPro" id="IPR023795">
    <property type="entry name" value="Serpin_CS"/>
</dbReference>
<dbReference type="Pfam" id="PF00079">
    <property type="entry name" value="Serpin"/>
    <property type="match status" value="1"/>
</dbReference>
<evidence type="ECO:0000256" key="1">
    <source>
        <dbReference type="RuleBase" id="RU000411"/>
    </source>
</evidence>
<dbReference type="GO" id="GO:0005615">
    <property type="term" value="C:extracellular space"/>
    <property type="evidence" value="ECO:0007669"/>
    <property type="project" value="InterPro"/>
</dbReference>
<dbReference type="GO" id="GO:0004867">
    <property type="term" value="F:serine-type endopeptidase inhibitor activity"/>
    <property type="evidence" value="ECO:0007669"/>
    <property type="project" value="InterPro"/>
</dbReference>
<evidence type="ECO:0000313" key="4">
    <source>
        <dbReference type="EMBL" id="OZC04465.1"/>
    </source>
</evidence>
<dbReference type="InterPro" id="IPR023796">
    <property type="entry name" value="Serpin_dom"/>
</dbReference>
<evidence type="ECO:0000259" key="3">
    <source>
        <dbReference type="SMART" id="SM00093"/>
    </source>
</evidence>
<reference evidence="4 5" key="1">
    <citation type="submission" date="2016-11" db="EMBL/GenBank/DDBJ databases">
        <title>Study of marine rhodopsin-containing bacteria.</title>
        <authorList>
            <person name="Yoshizawa S."/>
            <person name="Kumagai Y."/>
            <person name="Kogure K."/>
        </authorList>
    </citation>
    <scope>NUCLEOTIDE SEQUENCE [LARGE SCALE GENOMIC DNA]</scope>
    <source>
        <strain evidence="4 5">SG-29</strain>
    </source>
</reference>
<dbReference type="Proteomes" id="UP000216446">
    <property type="component" value="Unassembled WGS sequence"/>
</dbReference>
<dbReference type="InParanoid" id="A0A259U359"/>
<organism evidence="4 5">
    <name type="scientific">Rubricoccus marinus</name>
    <dbReference type="NCBI Taxonomy" id="716817"/>
    <lineage>
        <taxon>Bacteria</taxon>
        <taxon>Pseudomonadati</taxon>
        <taxon>Rhodothermota</taxon>
        <taxon>Rhodothermia</taxon>
        <taxon>Rhodothermales</taxon>
        <taxon>Rubricoccaceae</taxon>
        <taxon>Rubricoccus</taxon>
    </lineage>
</organism>
<dbReference type="AlphaFoldDB" id="A0A259U359"/>
<dbReference type="InterPro" id="IPR042185">
    <property type="entry name" value="Serpin_sf_2"/>
</dbReference>
<dbReference type="InterPro" id="IPR000215">
    <property type="entry name" value="Serpin_fam"/>
</dbReference>
<dbReference type="RefSeq" id="WP_094550964.1">
    <property type="nucleotide sequence ID" value="NZ_MQWB01000001.1"/>
</dbReference>
<comment type="caution">
    <text evidence="4">The sequence shown here is derived from an EMBL/GenBank/DDBJ whole genome shotgun (WGS) entry which is preliminary data.</text>
</comment>
<gene>
    <name evidence="4" type="ORF">BSZ36_16655</name>
</gene>
<dbReference type="Gene3D" id="2.30.39.10">
    <property type="entry name" value="Alpha-1-antitrypsin, domain 1"/>
    <property type="match status" value="1"/>
</dbReference>
<dbReference type="PROSITE" id="PS00284">
    <property type="entry name" value="SERPIN"/>
    <property type="match status" value="1"/>
</dbReference>
<dbReference type="SMART" id="SM00093">
    <property type="entry name" value="SERPIN"/>
    <property type="match status" value="1"/>
</dbReference>
<sequence>MRLLLALFLLAPLAACDLAGEDAPQDPTPIALSPLAKDLVDQGNSFGVALFAETAAEDDGNLMLSPLSASVALTMLMNGASGDTYDQIHAMLGLAPEADLDAVNAAYADLREQLLEADPDVQFTLANALFHNSNVTDGFPLEAPFLAALRGPFEARVDGLDFFAPEALRTINGWAADQTNDRVETVLSELDPDLVLLLMNALYFKGDWSTPFKEENTRPAAFTLASGETVQAPTMHGGVQALLASGDGYTALEMPYGRRNFSMVVLTPEAGSLADFGAALRGGLWRDATAALDAQEVFYKVDVALPRFSFETDKTLNGTLEALGMTDAFGPRADLSRIQAQLSMVVSFVKQNTFVEVNEEGTEAAAVTTVGVTATSLGPQFSADRPFVFAIRERTTNTLLFIGQVADPTS</sequence>
<feature type="chain" id="PRO_5012492081" description="Serpin domain-containing protein" evidence="2">
    <location>
        <begin position="20"/>
        <end position="410"/>
    </location>
</feature>
<dbReference type="InterPro" id="IPR042178">
    <property type="entry name" value="Serpin_sf_1"/>
</dbReference>
<name>A0A259U359_9BACT</name>
<dbReference type="Gene3D" id="3.30.497.10">
    <property type="entry name" value="Antithrombin, subunit I, domain 2"/>
    <property type="match status" value="1"/>
</dbReference>
<comment type="similarity">
    <text evidence="1">Belongs to the serpin family.</text>
</comment>
<keyword evidence="5" id="KW-1185">Reference proteome</keyword>
<keyword evidence="2" id="KW-0732">Signal</keyword>
<feature type="signal peptide" evidence="2">
    <location>
        <begin position="1"/>
        <end position="19"/>
    </location>
</feature>
<dbReference type="EMBL" id="MQWB01000001">
    <property type="protein sequence ID" value="OZC04465.1"/>
    <property type="molecule type" value="Genomic_DNA"/>
</dbReference>
<evidence type="ECO:0000313" key="5">
    <source>
        <dbReference type="Proteomes" id="UP000216446"/>
    </source>
</evidence>
<dbReference type="PANTHER" id="PTHR11461">
    <property type="entry name" value="SERINE PROTEASE INHIBITOR, SERPIN"/>
    <property type="match status" value="1"/>
</dbReference>
<accession>A0A259U359</accession>
<dbReference type="OrthoDB" id="9764871at2"/>
<dbReference type="CDD" id="cd19588">
    <property type="entry name" value="serpin_miropin-like"/>
    <property type="match status" value="1"/>
</dbReference>